<name>A0A1R2BYY0_9CILI</name>
<dbReference type="InterPro" id="IPR001394">
    <property type="entry name" value="Peptidase_C19_UCH"/>
</dbReference>
<evidence type="ECO:0000256" key="4">
    <source>
        <dbReference type="ARBA" id="ARBA00022786"/>
    </source>
</evidence>
<keyword evidence="5 7" id="KW-0378">Hydrolase</keyword>
<dbReference type="InterPro" id="IPR038765">
    <property type="entry name" value="Papain-like_cys_pep_sf"/>
</dbReference>
<dbReference type="InterPro" id="IPR028889">
    <property type="entry name" value="USP"/>
</dbReference>
<dbReference type="InterPro" id="IPR050185">
    <property type="entry name" value="Ub_carboxyl-term_hydrolase"/>
</dbReference>
<dbReference type="Pfam" id="PF00443">
    <property type="entry name" value="UCH"/>
    <property type="match status" value="1"/>
</dbReference>
<sequence>MDTGPENDINDSKCDETEEKDIHVPIEIEVNRLIDQKSQFEELNGKVSKEPGMSFYIIGVKWYKKWLDYIERSGDHPGEIDNRDIIDLEHSEDYFRHQSPSYQYANVILKEEVQEGIHYIVCTEDAYKYINSIYSHIDQEILRYSILINDTDIRVETKLKSLSLAIYPEVSRKRGIDKILLISHYEQISNVQKIIKELLDPFFESSVLDRNSLRLWKMNQNFKLEKTFTSDILVPGNILNPNDTIEESQITNEDLIIVEHCKLNGKWVLVAKESLKPTPKEPKKGIVGLQNLGNTCFMNSALQCVAHTHFLTEYFLHDHYKQDLNLNNPLGTKDAELAKTFGNLISQMWNGTGNQVSPWDLKKVIGKFALQFSGYQQHDSHELLSYLLTGLHEDLNKVKKKVYVESPEFSSDTPDDEAAIMHWNWFKKRNESVIVNNFYGQCKSTLVCPDCSKVSVMFDPVLSFAVVIPNSDVRKIMVNIVQSDFCKPIVRVFVTVKENWRFSKLKELLMRHCSFEVEIAIYDKSNNLILADDESDICDTHSKHIFAFENTGEKGENVPLILSRSGEKGFFSNSEKKIISMTRLIKIPLEASTHDIQKIIADKFQTLIEHNNHLKPSYVVNFVNTAKVSQGFIFNSKAPCDYCKKKCSNCALGDDRIVKLKDIIEMRKNSVGNLQLEIEWNSQAKSLSMLNHFSDDRNQIIEISQNSPTVHFLLDCLKRSCNSERLDENNKWYCGKCKNHVRALKTYQMYTLPKYLILHLMRFKSKHFFSEKNSAFVEFPLEGLDLSEVVLSKDKPNLYDLYAVSNHFGGIGGGHYTAYIKHGSQWLEMDDSRVNEVSSQKVVSSAAYLLFYKQRD</sequence>
<keyword evidence="12" id="KW-1185">Reference proteome</keyword>
<dbReference type="EC" id="3.4.19.12" evidence="7"/>
<keyword evidence="6 7" id="KW-0788">Thiol protease</keyword>
<feature type="domain" description="DUSP" evidence="10">
    <location>
        <begin position="31"/>
        <end position="146"/>
    </location>
</feature>
<feature type="region of interest" description="Disordered" evidence="8">
    <location>
        <begin position="1"/>
        <end position="20"/>
    </location>
</feature>
<dbReference type="PANTHER" id="PTHR21646">
    <property type="entry name" value="UBIQUITIN CARBOXYL-TERMINAL HYDROLASE"/>
    <property type="match status" value="1"/>
</dbReference>
<evidence type="ECO:0000259" key="9">
    <source>
        <dbReference type="PROSITE" id="PS50235"/>
    </source>
</evidence>
<proteinExistence type="inferred from homology"/>
<dbReference type="PROSITE" id="PS50235">
    <property type="entry name" value="USP_3"/>
    <property type="match status" value="1"/>
</dbReference>
<dbReference type="Pfam" id="PF06337">
    <property type="entry name" value="DUSP"/>
    <property type="match status" value="1"/>
</dbReference>
<dbReference type="GO" id="GO:0004843">
    <property type="term" value="F:cysteine-type deubiquitinase activity"/>
    <property type="evidence" value="ECO:0007669"/>
    <property type="project" value="UniProtKB-UniRule"/>
</dbReference>
<evidence type="ECO:0000256" key="3">
    <source>
        <dbReference type="ARBA" id="ARBA00022670"/>
    </source>
</evidence>
<dbReference type="PANTHER" id="PTHR21646:SF24">
    <property type="entry name" value="UBIQUITIN CARBOXYL-TERMINAL HYDROLASE"/>
    <property type="match status" value="1"/>
</dbReference>
<reference evidence="11 12" key="1">
    <citation type="submission" date="2016-11" db="EMBL/GenBank/DDBJ databases">
        <title>The macronuclear genome of Stentor coeruleus: a giant cell with tiny introns.</title>
        <authorList>
            <person name="Slabodnick M."/>
            <person name="Ruby J.G."/>
            <person name="Reiff S.B."/>
            <person name="Swart E.C."/>
            <person name="Gosai S."/>
            <person name="Prabakaran S."/>
            <person name="Witkowska E."/>
            <person name="Larue G.E."/>
            <person name="Fisher S."/>
            <person name="Freeman R.M."/>
            <person name="Gunawardena J."/>
            <person name="Chu W."/>
            <person name="Stover N.A."/>
            <person name="Gregory B.D."/>
            <person name="Nowacki M."/>
            <person name="Derisi J."/>
            <person name="Roy S.W."/>
            <person name="Marshall W.F."/>
            <person name="Sood P."/>
        </authorList>
    </citation>
    <scope>NUCLEOTIDE SEQUENCE [LARGE SCALE GENOMIC DNA]</scope>
    <source>
        <strain evidence="11">WM001</strain>
    </source>
</reference>
<protein>
    <recommendedName>
        <fullName evidence="7">Ubiquitin carboxyl-terminal hydrolase</fullName>
        <ecNumber evidence="7">3.4.19.12</ecNumber>
    </recommendedName>
</protein>
<gene>
    <name evidence="11" type="ORF">SteCoe_17510</name>
</gene>
<organism evidence="11 12">
    <name type="scientific">Stentor coeruleus</name>
    <dbReference type="NCBI Taxonomy" id="5963"/>
    <lineage>
        <taxon>Eukaryota</taxon>
        <taxon>Sar</taxon>
        <taxon>Alveolata</taxon>
        <taxon>Ciliophora</taxon>
        <taxon>Postciliodesmatophora</taxon>
        <taxon>Heterotrichea</taxon>
        <taxon>Heterotrichida</taxon>
        <taxon>Stentoridae</taxon>
        <taxon>Stentor</taxon>
    </lineage>
</organism>
<evidence type="ECO:0000256" key="6">
    <source>
        <dbReference type="ARBA" id="ARBA00022807"/>
    </source>
</evidence>
<keyword evidence="3 7" id="KW-0645">Protease</keyword>
<evidence type="ECO:0000256" key="8">
    <source>
        <dbReference type="SAM" id="MobiDB-lite"/>
    </source>
</evidence>
<comment type="catalytic activity">
    <reaction evidence="1 7">
        <text>Thiol-dependent hydrolysis of ester, thioester, amide, peptide and isopeptide bonds formed by the C-terminal Gly of ubiquitin (a 76-residue protein attached to proteins as an intracellular targeting signal).</text>
        <dbReference type="EC" id="3.4.19.12"/>
    </reaction>
</comment>
<keyword evidence="4 7" id="KW-0833">Ubl conjugation pathway</keyword>
<evidence type="ECO:0000259" key="10">
    <source>
        <dbReference type="PROSITE" id="PS51283"/>
    </source>
</evidence>
<dbReference type="EMBL" id="MPUH01000361">
    <property type="protein sequence ID" value="OMJ81921.1"/>
    <property type="molecule type" value="Genomic_DNA"/>
</dbReference>
<comment type="caution">
    <text evidence="11">The sequence shown here is derived from an EMBL/GenBank/DDBJ whole genome shotgun (WGS) entry which is preliminary data.</text>
</comment>
<feature type="compositionally biased region" description="Basic and acidic residues" evidence="8">
    <location>
        <begin position="10"/>
        <end position="20"/>
    </location>
</feature>
<evidence type="ECO:0000256" key="5">
    <source>
        <dbReference type="ARBA" id="ARBA00022801"/>
    </source>
</evidence>
<dbReference type="InterPro" id="IPR006615">
    <property type="entry name" value="Pept_C19_DUSP"/>
</dbReference>
<evidence type="ECO:0000313" key="12">
    <source>
        <dbReference type="Proteomes" id="UP000187209"/>
    </source>
</evidence>
<dbReference type="PROSITE" id="PS00972">
    <property type="entry name" value="USP_1"/>
    <property type="match status" value="1"/>
</dbReference>
<dbReference type="PROSITE" id="PS51283">
    <property type="entry name" value="DUSP"/>
    <property type="match status" value="1"/>
</dbReference>
<dbReference type="GO" id="GO:0006508">
    <property type="term" value="P:proteolysis"/>
    <property type="evidence" value="ECO:0007669"/>
    <property type="project" value="UniProtKB-KW"/>
</dbReference>
<dbReference type="Gene3D" id="3.90.70.10">
    <property type="entry name" value="Cysteine proteinases"/>
    <property type="match status" value="2"/>
</dbReference>
<dbReference type="PROSITE" id="PS00973">
    <property type="entry name" value="USP_2"/>
    <property type="match status" value="1"/>
</dbReference>
<dbReference type="Proteomes" id="UP000187209">
    <property type="component" value="Unassembled WGS sequence"/>
</dbReference>
<dbReference type="SUPFAM" id="SSF143791">
    <property type="entry name" value="DUSP-like"/>
    <property type="match status" value="1"/>
</dbReference>
<evidence type="ECO:0000256" key="1">
    <source>
        <dbReference type="ARBA" id="ARBA00000707"/>
    </source>
</evidence>
<accession>A0A1R2BYY0</accession>
<dbReference type="InterPro" id="IPR035927">
    <property type="entry name" value="DUSP-like_sf"/>
</dbReference>
<dbReference type="SMART" id="SM00695">
    <property type="entry name" value="DUSP"/>
    <property type="match status" value="1"/>
</dbReference>
<evidence type="ECO:0000256" key="2">
    <source>
        <dbReference type="ARBA" id="ARBA00009085"/>
    </source>
</evidence>
<dbReference type="OrthoDB" id="292964at2759"/>
<evidence type="ECO:0000256" key="7">
    <source>
        <dbReference type="RuleBase" id="RU366025"/>
    </source>
</evidence>
<feature type="domain" description="USP" evidence="9">
    <location>
        <begin position="287"/>
        <end position="855"/>
    </location>
</feature>
<evidence type="ECO:0000313" key="11">
    <source>
        <dbReference type="EMBL" id="OMJ81921.1"/>
    </source>
</evidence>
<comment type="similarity">
    <text evidence="2 7">Belongs to the peptidase C19 family.</text>
</comment>
<dbReference type="SUPFAM" id="SSF54001">
    <property type="entry name" value="Cysteine proteinases"/>
    <property type="match status" value="1"/>
</dbReference>
<dbReference type="AlphaFoldDB" id="A0A1R2BYY0"/>
<dbReference type="GO" id="GO:0016579">
    <property type="term" value="P:protein deubiquitination"/>
    <property type="evidence" value="ECO:0007669"/>
    <property type="project" value="InterPro"/>
</dbReference>
<dbReference type="Gene3D" id="3.30.2230.10">
    <property type="entry name" value="DUSP-like"/>
    <property type="match status" value="1"/>
</dbReference>
<dbReference type="InterPro" id="IPR018200">
    <property type="entry name" value="USP_CS"/>
</dbReference>